<reference evidence="1 2" key="1">
    <citation type="submission" date="2020-08" db="EMBL/GenBank/DDBJ databases">
        <title>Edaphobacter telluris sp. nov. and Acidobacterium dinghuensis sp. nov., two acidobacteria isolated from forest soil.</title>
        <authorList>
            <person name="Fu J."/>
            <person name="Qiu L."/>
        </authorList>
    </citation>
    <scope>NUCLEOTIDE SEQUENCE [LARGE SCALE GENOMIC DNA]</scope>
    <source>
        <strain evidence="1">4Y35</strain>
    </source>
</reference>
<evidence type="ECO:0000313" key="2">
    <source>
        <dbReference type="Proteomes" id="UP000515312"/>
    </source>
</evidence>
<name>A0A7G8BJ05_9BACT</name>
<dbReference type="KEGG" id="adin:H7849_00375"/>
<sequence>MHALGDDIAEMAELDIASTDYGHAAYRNYFDRHLEFKVVPGATPAEELLLIRYHSNTMCGTDDNCPVWIVRATHAGGKTSAQSLVPWQEELGTSAGGAWGVGVLPHASSEYPDLILLTHLSSTQTGLACYRESKRHYLRMDCPPDCARLLAYGNEEAQGK</sequence>
<proteinExistence type="predicted"/>
<dbReference type="Proteomes" id="UP000515312">
    <property type="component" value="Chromosome"/>
</dbReference>
<organism evidence="1 2">
    <name type="scientific">Alloacidobacterium dinghuense</name>
    <dbReference type="NCBI Taxonomy" id="2763107"/>
    <lineage>
        <taxon>Bacteria</taxon>
        <taxon>Pseudomonadati</taxon>
        <taxon>Acidobacteriota</taxon>
        <taxon>Terriglobia</taxon>
        <taxon>Terriglobales</taxon>
        <taxon>Acidobacteriaceae</taxon>
        <taxon>Alloacidobacterium</taxon>
    </lineage>
</organism>
<dbReference type="EMBL" id="CP060394">
    <property type="protein sequence ID" value="QNI32525.1"/>
    <property type="molecule type" value="Genomic_DNA"/>
</dbReference>
<dbReference type="RefSeq" id="WP_186743479.1">
    <property type="nucleotide sequence ID" value="NZ_CP060394.1"/>
</dbReference>
<accession>A0A7G8BJ05</accession>
<gene>
    <name evidence="1" type="ORF">H7849_00375</name>
</gene>
<evidence type="ECO:0000313" key="1">
    <source>
        <dbReference type="EMBL" id="QNI32525.1"/>
    </source>
</evidence>
<protein>
    <submittedName>
        <fullName evidence="1">Uncharacterized protein</fullName>
    </submittedName>
</protein>
<keyword evidence="2" id="KW-1185">Reference proteome</keyword>
<dbReference type="AlphaFoldDB" id="A0A7G8BJ05"/>